<sequence>MPPVPFRGPAKQCAQGQPKSLPKGALQSLCPKCGCPQEVDSEHRRTCKLSMHRRRRKALKNRQPRTQPQSTLCVYSCQACGYDMVLPVTSSRSMAAQVVGGLGPGSSQLEAHGQRCVARVIAFLLLRRDFLVGDAGVPDDLDSQQ</sequence>
<evidence type="ECO:0000313" key="2">
    <source>
        <dbReference type="EMBL" id="KAK9916519.1"/>
    </source>
</evidence>
<dbReference type="Proteomes" id="UP001491310">
    <property type="component" value="Unassembled WGS sequence"/>
</dbReference>
<feature type="region of interest" description="Disordered" evidence="1">
    <location>
        <begin position="1"/>
        <end position="23"/>
    </location>
</feature>
<proteinExistence type="predicted"/>
<evidence type="ECO:0008006" key="4">
    <source>
        <dbReference type="Google" id="ProtNLM"/>
    </source>
</evidence>
<dbReference type="EMBL" id="JALJOT010000003">
    <property type="protein sequence ID" value="KAK9916519.1"/>
    <property type="molecule type" value="Genomic_DNA"/>
</dbReference>
<reference evidence="2 3" key="1">
    <citation type="journal article" date="2024" name="Nat. Commun.">
        <title>Phylogenomics reveals the evolutionary origins of lichenization in chlorophyte algae.</title>
        <authorList>
            <person name="Puginier C."/>
            <person name="Libourel C."/>
            <person name="Otte J."/>
            <person name="Skaloud P."/>
            <person name="Haon M."/>
            <person name="Grisel S."/>
            <person name="Petersen M."/>
            <person name="Berrin J.G."/>
            <person name="Delaux P.M."/>
            <person name="Dal Grande F."/>
            <person name="Keller J."/>
        </authorList>
    </citation>
    <scope>NUCLEOTIDE SEQUENCE [LARGE SCALE GENOMIC DNA]</scope>
    <source>
        <strain evidence="2 3">SAG 216-7</strain>
    </source>
</reference>
<evidence type="ECO:0000256" key="1">
    <source>
        <dbReference type="SAM" id="MobiDB-lite"/>
    </source>
</evidence>
<evidence type="ECO:0000313" key="3">
    <source>
        <dbReference type="Proteomes" id="UP001491310"/>
    </source>
</evidence>
<organism evidence="2 3">
    <name type="scientific">Coccomyxa subellipsoidea</name>
    <dbReference type="NCBI Taxonomy" id="248742"/>
    <lineage>
        <taxon>Eukaryota</taxon>
        <taxon>Viridiplantae</taxon>
        <taxon>Chlorophyta</taxon>
        <taxon>core chlorophytes</taxon>
        <taxon>Trebouxiophyceae</taxon>
        <taxon>Trebouxiophyceae incertae sedis</taxon>
        <taxon>Coccomyxaceae</taxon>
        <taxon>Coccomyxa</taxon>
    </lineage>
</organism>
<name>A0ABR2YYU1_9CHLO</name>
<accession>A0ABR2YYU1</accession>
<comment type="caution">
    <text evidence="2">The sequence shown here is derived from an EMBL/GenBank/DDBJ whole genome shotgun (WGS) entry which is preliminary data.</text>
</comment>
<protein>
    <recommendedName>
        <fullName evidence="4">C2H2-type domain-containing protein</fullName>
    </recommendedName>
</protein>
<keyword evidence="3" id="KW-1185">Reference proteome</keyword>
<gene>
    <name evidence="2" type="ORF">WJX75_003652</name>
</gene>